<gene>
    <name evidence="2" type="ORF">Ahy_B05g079368</name>
    <name evidence="1" type="ORF">Ahy_Scaffold1g106772</name>
</gene>
<dbReference type="EMBL" id="SDMP01000015">
    <property type="protein sequence ID" value="RYR10892.1"/>
    <property type="molecule type" value="Genomic_DNA"/>
</dbReference>
<accession>A0A444WS31</accession>
<evidence type="ECO:0000313" key="2">
    <source>
        <dbReference type="EMBL" id="RYR10892.1"/>
    </source>
</evidence>
<dbReference type="Gramene" id="arahy.Tifrunner.gnm2.ann2.Ah05g092300.1">
    <property type="protein sequence ID" value="arahy.Tifrunner.gnm2.ann2.Ah05g092300.1-CDS-1"/>
    <property type="gene ID" value="arahy.Tifrunner.gnm2.ann2.Ah05g092300"/>
</dbReference>
<name>A0A444WS31_ARAHY</name>
<dbReference type="EMBL" id="SDMP01000021">
    <property type="protein sequence ID" value="RYQ80223.1"/>
    <property type="molecule type" value="Genomic_DNA"/>
</dbReference>
<comment type="caution">
    <text evidence="1">The sequence shown here is derived from an EMBL/GenBank/DDBJ whole genome shotgun (WGS) entry which is preliminary data.</text>
</comment>
<protein>
    <submittedName>
        <fullName evidence="1">Uncharacterized protein</fullName>
    </submittedName>
</protein>
<organism evidence="1 3">
    <name type="scientific">Arachis hypogaea</name>
    <name type="common">Peanut</name>
    <dbReference type="NCBI Taxonomy" id="3818"/>
    <lineage>
        <taxon>Eukaryota</taxon>
        <taxon>Viridiplantae</taxon>
        <taxon>Streptophyta</taxon>
        <taxon>Embryophyta</taxon>
        <taxon>Tracheophyta</taxon>
        <taxon>Spermatophyta</taxon>
        <taxon>Magnoliopsida</taxon>
        <taxon>eudicotyledons</taxon>
        <taxon>Gunneridae</taxon>
        <taxon>Pentapetalae</taxon>
        <taxon>rosids</taxon>
        <taxon>fabids</taxon>
        <taxon>Fabales</taxon>
        <taxon>Fabaceae</taxon>
        <taxon>Papilionoideae</taxon>
        <taxon>50 kb inversion clade</taxon>
        <taxon>dalbergioids sensu lato</taxon>
        <taxon>Dalbergieae</taxon>
        <taxon>Pterocarpus clade</taxon>
        <taxon>Arachis</taxon>
    </lineage>
</organism>
<keyword evidence="3" id="KW-1185">Reference proteome</keyword>
<evidence type="ECO:0000313" key="1">
    <source>
        <dbReference type="EMBL" id="RYQ80223.1"/>
    </source>
</evidence>
<evidence type="ECO:0000313" key="3">
    <source>
        <dbReference type="Proteomes" id="UP000289738"/>
    </source>
</evidence>
<dbReference type="Proteomes" id="UP000289738">
    <property type="component" value="Chromosome B05"/>
</dbReference>
<reference evidence="1 3" key="1">
    <citation type="submission" date="2019-01" db="EMBL/GenBank/DDBJ databases">
        <title>Sequencing of cultivated peanut Arachis hypogaea provides insights into genome evolution and oil improvement.</title>
        <authorList>
            <person name="Chen X."/>
        </authorList>
    </citation>
    <scope>NUCLEOTIDE SEQUENCE [LARGE SCALE GENOMIC DNA]</scope>
    <source>
        <strain evidence="3">cv. Fuhuasheng</strain>
        <strain evidence="1">GDAAS-fuhuasheng2018</strain>
        <tissue evidence="1">Leaves</tissue>
    </source>
</reference>
<dbReference type="Gramene" id="arahy.Tifrunner.gnm2.ann2.Ah15g093000.1">
    <property type="protein sequence ID" value="arahy.Tifrunner.gnm2.ann2.Ah15g093000.1-CDS-1"/>
    <property type="gene ID" value="arahy.Tifrunner.gnm2.ann2.Ah15g093000"/>
</dbReference>
<sequence>MDFSSRSFRVSKSQRILLSSESLNLECGGYERLSQSMRIIGEHDFSDPKRKHSKKGNLGILSKFLSFTSRTFSSSSHHKEAAVAVKKEKKRSAWLPDPQKRWPIQGW</sequence>
<proteinExistence type="predicted"/>
<dbReference type="AlphaFoldDB" id="A0A444WS31"/>